<comment type="caution">
    <text evidence="3">The sequence shown here is derived from an EMBL/GenBank/DDBJ whole genome shotgun (WGS) entry which is preliminary data.</text>
</comment>
<organism evidence="3 4">
    <name type="scientific">Natronocalculus amylovorans</name>
    <dbReference type="NCBI Taxonomy" id="2917812"/>
    <lineage>
        <taxon>Archaea</taxon>
        <taxon>Methanobacteriati</taxon>
        <taxon>Methanobacteriota</taxon>
        <taxon>Stenosarchaea group</taxon>
        <taxon>Halobacteria</taxon>
        <taxon>Halobacteriales</taxon>
        <taxon>Haloferacaceae</taxon>
        <taxon>Natronocalculus</taxon>
    </lineage>
</organism>
<dbReference type="GO" id="GO:0016747">
    <property type="term" value="F:acyltransferase activity, transferring groups other than amino-acyl groups"/>
    <property type="evidence" value="ECO:0007669"/>
    <property type="project" value="InterPro"/>
</dbReference>
<protein>
    <submittedName>
        <fullName evidence="3">GNAT family N-acetyltransferase</fullName>
    </submittedName>
</protein>
<dbReference type="PANTHER" id="PTHR43617:SF2">
    <property type="entry name" value="UPF0039 PROTEIN SLL0451"/>
    <property type="match status" value="1"/>
</dbReference>
<dbReference type="Gene3D" id="3.40.630.30">
    <property type="match status" value="1"/>
</dbReference>
<dbReference type="PROSITE" id="PS51186">
    <property type="entry name" value="GNAT"/>
    <property type="match status" value="1"/>
</dbReference>
<evidence type="ECO:0000313" key="3">
    <source>
        <dbReference type="EMBL" id="MCL9816829.1"/>
    </source>
</evidence>
<evidence type="ECO:0000256" key="1">
    <source>
        <dbReference type="SAM" id="MobiDB-lite"/>
    </source>
</evidence>
<accession>A0AAE3FY69</accession>
<reference evidence="3" key="2">
    <citation type="submission" date="2022-02" db="EMBL/GenBank/DDBJ databases">
        <authorList>
            <person name="Elcheninov A.G."/>
            <person name="Sorokin D.Y."/>
            <person name="Kublanov I.V."/>
        </authorList>
    </citation>
    <scope>NUCLEOTIDE SEQUENCE</scope>
    <source>
        <strain evidence="3">AArc-St2</strain>
    </source>
</reference>
<reference evidence="3" key="1">
    <citation type="journal article" date="2022" name="Syst. Appl. Microbiol.">
        <title>Natronocalculus amylovorans gen. nov., sp. nov., and Natranaeroarchaeum aerophilus sp. nov., dominant culturable amylolytic natronoarchaea from hypersaline soda lakes in southwestern Siberia.</title>
        <authorList>
            <person name="Sorokin D.Y."/>
            <person name="Elcheninov A.G."/>
            <person name="Khizhniak T.V."/>
            <person name="Koenen M."/>
            <person name="Bale N.J."/>
            <person name="Damste J.S.S."/>
            <person name="Kublanov I.V."/>
        </authorList>
    </citation>
    <scope>NUCLEOTIDE SEQUENCE</scope>
    <source>
        <strain evidence="3">AArc-St2</strain>
    </source>
</reference>
<keyword evidence="4" id="KW-1185">Reference proteome</keyword>
<dbReference type="Pfam" id="PF00583">
    <property type="entry name" value="Acetyltransf_1"/>
    <property type="match status" value="1"/>
</dbReference>
<evidence type="ECO:0000313" key="4">
    <source>
        <dbReference type="Proteomes" id="UP001203207"/>
    </source>
</evidence>
<dbReference type="SUPFAM" id="SSF55729">
    <property type="entry name" value="Acyl-CoA N-acyltransferases (Nat)"/>
    <property type="match status" value="1"/>
</dbReference>
<feature type="region of interest" description="Disordered" evidence="1">
    <location>
        <begin position="1"/>
        <end position="49"/>
    </location>
</feature>
<name>A0AAE3FY69_9EURY</name>
<feature type="domain" description="N-acetyltransferase" evidence="2">
    <location>
        <begin position="97"/>
        <end position="242"/>
    </location>
</feature>
<dbReference type="AlphaFoldDB" id="A0AAE3FY69"/>
<dbReference type="RefSeq" id="WP_250583698.1">
    <property type="nucleotide sequence ID" value="NZ_JAKRVX010000002.1"/>
</dbReference>
<proteinExistence type="predicted"/>
<dbReference type="InterPro" id="IPR016181">
    <property type="entry name" value="Acyl_CoA_acyltransferase"/>
</dbReference>
<dbReference type="CDD" id="cd04301">
    <property type="entry name" value="NAT_SF"/>
    <property type="match status" value="1"/>
</dbReference>
<feature type="compositionally biased region" description="Polar residues" evidence="1">
    <location>
        <begin position="11"/>
        <end position="20"/>
    </location>
</feature>
<dbReference type="EMBL" id="JAKRVX010000002">
    <property type="protein sequence ID" value="MCL9816829.1"/>
    <property type="molecule type" value="Genomic_DNA"/>
</dbReference>
<dbReference type="Proteomes" id="UP001203207">
    <property type="component" value="Unassembled WGS sequence"/>
</dbReference>
<evidence type="ECO:0000259" key="2">
    <source>
        <dbReference type="PROSITE" id="PS51186"/>
    </source>
</evidence>
<gene>
    <name evidence="3" type="ORF">AArcSt2_07725</name>
</gene>
<sequence length="263" mass="29119">MSPHPDPDRAGSSNRGTMSQLLALTAPPTPTPLEPNEQPKALPEGQKTPPALETLDMQALPESPRTQLSCWDPRECVGTPHCPPRCPMFVDKEGARVRVRAFRSFDRSPLIEMYVNFDRAHVAQGIPPATETRIEDWLSHLLEDGYNLIAERAGTVVGHAVYTPTSDPEPELAVFVTPEYHDHGIGSELCKHVIAHAAAAGHDAIVLDVERGNRRATHVYARLGFEVVRTHGFTQEMRLELTEAVAEQTQRPPADRNHDKDDV</sequence>
<dbReference type="InterPro" id="IPR050276">
    <property type="entry name" value="MshD_Acetyltransferase"/>
</dbReference>
<dbReference type="InterPro" id="IPR000182">
    <property type="entry name" value="GNAT_dom"/>
</dbReference>
<dbReference type="PANTHER" id="PTHR43617">
    <property type="entry name" value="L-AMINO ACID N-ACETYLTRANSFERASE"/>
    <property type="match status" value="1"/>
</dbReference>